<evidence type="ECO:0000256" key="4">
    <source>
        <dbReference type="ARBA" id="ARBA00022989"/>
    </source>
</evidence>
<proteinExistence type="inferred from homology"/>
<dbReference type="Proteomes" id="UP000826271">
    <property type="component" value="Unassembled WGS sequence"/>
</dbReference>
<sequence length="289" mass="32220">MASLATHFTASLFLCPLGIRRLLSSTSLYLKNPSLYRSKIWYFSEPKWKNLDLYTLLIVLPIASFSHIFIFFAFSGHPTYEFSFLQQSLVIFFFWALLILIVLKESLDLYTVPENFVFIFAGIAFIIEFYMNGKGVVGLGGVVYGLLGGLAVLCAACCVYLSVKPSAFFADFLLSSGLVLKGTWVLQVGLSLYSDAFGLKGCGKISWVTLTEDEADVKCELEDDKWRGIALMNFLFIVHVVMVIIASFALFGLLHRYRSLRCGEASGVSLAEIESDGVLMHPLPELEMD</sequence>
<evidence type="ECO:0000256" key="5">
    <source>
        <dbReference type="ARBA" id="ARBA00023136"/>
    </source>
</evidence>
<feature type="transmembrane region" description="Helical" evidence="6">
    <location>
        <begin position="53"/>
        <end position="72"/>
    </location>
</feature>
<dbReference type="GO" id="GO:0016020">
    <property type="term" value="C:membrane"/>
    <property type="evidence" value="ECO:0007669"/>
    <property type="project" value="UniProtKB-SubCell"/>
</dbReference>
<protein>
    <submittedName>
        <fullName evidence="7">Uncharacterized protein</fullName>
    </submittedName>
</protein>
<feature type="transmembrane region" description="Helical" evidence="6">
    <location>
        <begin position="84"/>
        <end position="103"/>
    </location>
</feature>
<dbReference type="PANTHER" id="PTHR47830:SF2">
    <property type="entry name" value="PROTEIN, PUTATIVE-RELATED"/>
    <property type="match status" value="1"/>
</dbReference>
<evidence type="ECO:0000313" key="8">
    <source>
        <dbReference type="Proteomes" id="UP000826271"/>
    </source>
</evidence>
<comment type="similarity">
    <text evidence="2">Belongs to the TMEM45 family.</text>
</comment>
<evidence type="ECO:0000256" key="2">
    <source>
        <dbReference type="ARBA" id="ARBA00006948"/>
    </source>
</evidence>
<feature type="transmembrane region" description="Helical" evidence="6">
    <location>
        <begin position="115"/>
        <end position="131"/>
    </location>
</feature>
<organism evidence="7 8">
    <name type="scientific">Buddleja alternifolia</name>
    <dbReference type="NCBI Taxonomy" id="168488"/>
    <lineage>
        <taxon>Eukaryota</taxon>
        <taxon>Viridiplantae</taxon>
        <taxon>Streptophyta</taxon>
        <taxon>Embryophyta</taxon>
        <taxon>Tracheophyta</taxon>
        <taxon>Spermatophyta</taxon>
        <taxon>Magnoliopsida</taxon>
        <taxon>eudicotyledons</taxon>
        <taxon>Gunneridae</taxon>
        <taxon>Pentapetalae</taxon>
        <taxon>asterids</taxon>
        <taxon>lamiids</taxon>
        <taxon>Lamiales</taxon>
        <taxon>Scrophulariaceae</taxon>
        <taxon>Buddlejeae</taxon>
        <taxon>Buddleja</taxon>
    </lineage>
</organism>
<evidence type="ECO:0000256" key="1">
    <source>
        <dbReference type="ARBA" id="ARBA00004141"/>
    </source>
</evidence>
<feature type="transmembrane region" description="Helical" evidence="6">
    <location>
        <begin position="230"/>
        <end position="254"/>
    </location>
</feature>
<comment type="subcellular location">
    <subcellularLocation>
        <location evidence="1">Membrane</location>
        <topology evidence="1">Multi-pass membrane protein</topology>
    </subcellularLocation>
</comment>
<gene>
    <name evidence="7" type="ORF">BUALT_Bualt14G0058700</name>
</gene>
<dbReference type="PANTHER" id="PTHR47830">
    <property type="entry name" value="OS11G0534100 PROTEIN"/>
    <property type="match status" value="1"/>
</dbReference>
<dbReference type="AlphaFoldDB" id="A0AAV6WQN5"/>
<evidence type="ECO:0000256" key="3">
    <source>
        <dbReference type="ARBA" id="ARBA00022692"/>
    </source>
</evidence>
<dbReference type="Pfam" id="PF04819">
    <property type="entry name" value="DUF716"/>
    <property type="match status" value="1"/>
</dbReference>
<evidence type="ECO:0000313" key="7">
    <source>
        <dbReference type="EMBL" id="KAG8369872.1"/>
    </source>
</evidence>
<reference evidence="7" key="1">
    <citation type="submission" date="2019-10" db="EMBL/GenBank/DDBJ databases">
        <authorList>
            <person name="Zhang R."/>
            <person name="Pan Y."/>
            <person name="Wang J."/>
            <person name="Ma R."/>
            <person name="Yu S."/>
        </authorList>
    </citation>
    <scope>NUCLEOTIDE SEQUENCE</scope>
    <source>
        <strain evidence="7">LA-IB0</strain>
        <tissue evidence="7">Leaf</tissue>
    </source>
</reference>
<feature type="transmembrane region" description="Helical" evidence="6">
    <location>
        <begin position="143"/>
        <end position="163"/>
    </location>
</feature>
<comment type="caution">
    <text evidence="7">The sequence shown here is derived from an EMBL/GenBank/DDBJ whole genome shotgun (WGS) entry which is preliminary data.</text>
</comment>
<keyword evidence="3 6" id="KW-0812">Transmembrane</keyword>
<keyword evidence="5 6" id="KW-0472">Membrane</keyword>
<name>A0AAV6WQN5_9LAMI</name>
<dbReference type="EMBL" id="WHWC01000014">
    <property type="protein sequence ID" value="KAG8369872.1"/>
    <property type="molecule type" value="Genomic_DNA"/>
</dbReference>
<keyword evidence="8" id="KW-1185">Reference proteome</keyword>
<accession>A0AAV6WQN5</accession>
<evidence type="ECO:0000256" key="6">
    <source>
        <dbReference type="SAM" id="Phobius"/>
    </source>
</evidence>
<dbReference type="InterPro" id="IPR006904">
    <property type="entry name" value="DUF716"/>
</dbReference>
<keyword evidence="4 6" id="KW-1133">Transmembrane helix</keyword>